<comment type="caution">
    <text evidence="2">The sequence shown here is derived from an EMBL/GenBank/DDBJ whole genome shotgun (WGS) entry which is preliminary data.</text>
</comment>
<dbReference type="AlphaFoldDB" id="A0AAP0KMU7"/>
<proteinExistence type="predicted"/>
<name>A0AAP0KMU7_9MAGN</name>
<dbReference type="Pfam" id="PF08387">
    <property type="entry name" value="FBD"/>
    <property type="match status" value="1"/>
</dbReference>
<reference evidence="2 3" key="1">
    <citation type="submission" date="2024-01" db="EMBL/GenBank/DDBJ databases">
        <title>Genome assemblies of Stephania.</title>
        <authorList>
            <person name="Yang L."/>
        </authorList>
    </citation>
    <scope>NUCLEOTIDE SEQUENCE [LARGE SCALE GENOMIC DNA]</scope>
    <source>
        <strain evidence="2">QJT</strain>
        <tissue evidence="2">Leaf</tissue>
    </source>
</reference>
<accession>A0AAP0KMU7</accession>
<gene>
    <name evidence="2" type="ORF">Sjap_002851</name>
</gene>
<sequence>MTEEIPNLRSADIHLETNGINDFAPLENLDIHVDEKKVCVQHTTSLLEAVRSTKELSLNAQALLVAFAPPAVWKCQPLRPLRFQNLKCLNVETWLSRDCVFAIIELLRISPKIETLILNIVKDGSSRKPLNWNEEILTSSNVISKNNGFPKQCTFHHLKVVEIHGVIGCMNELMLLEIVLRNSLVLKKMVVRTIDGLSYDRKKGLANFSEILLRIPQASSKIGIMMFQEL</sequence>
<protein>
    <recommendedName>
        <fullName evidence="1">FBD domain-containing protein</fullName>
    </recommendedName>
</protein>
<keyword evidence="3" id="KW-1185">Reference proteome</keyword>
<dbReference type="PANTHER" id="PTHR34145">
    <property type="entry name" value="OS02G0105600 PROTEIN"/>
    <property type="match status" value="1"/>
</dbReference>
<dbReference type="EMBL" id="JBBNAE010000001">
    <property type="protein sequence ID" value="KAK9155371.1"/>
    <property type="molecule type" value="Genomic_DNA"/>
</dbReference>
<evidence type="ECO:0000313" key="2">
    <source>
        <dbReference type="EMBL" id="KAK9155371.1"/>
    </source>
</evidence>
<dbReference type="PANTHER" id="PTHR34145:SF28">
    <property type="entry name" value="F-BOX DOMAIN-CONTAINING PROTEIN"/>
    <property type="match status" value="1"/>
</dbReference>
<evidence type="ECO:0000313" key="3">
    <source>
        <dbReference type="Proteomes" id="UP001417504"/>
    </source>
</evidence>
<feature type="domain" description="FBD" evidence="1">
    <location>
        <begin position="152"/>
        <end position="227"/>
    </location>
</feature>
<evidence type="ECO:0000259" key="1">
    <source>
        <dbReference type="SMART" id="SM00579"/>
    </source>
</evidence>
<organism evidence="2 3">
    <name type="scientific">Stephania japonica</name>
    <dbReference type="NCBI Taxonomy" id="461633"/>
    <lineage>
        <taxon>Eukaryota</taxon>
        <taxon>Viridiplantae</taxon>
        <taxon>Streptophyta</taxon>
        <taxon>Embryophyta</taxon>
        <taxon>Tracheophyta</taxon>
        <taxon>Spermatophyta</taxon>
        <taxon>Magnoliopsida</taxon>
        <taxon>Ranunculales</taxon>
        <taxon>Menispermaceae</taxon>
        <taxon>Menispermoideae</taxon>
        <taxon>Cissampelideae</taxon>
        <taxon>Stephania</taxon>
    </lineage>
</organism>
<dbReference type="InterPro" id="IPR006566">
    <property type="entry name" value="FBD"/>
</dbReference>
<dbReference type="InterPro" id="IPR053772">
    <property type="entry name" value="At1g61320/At1g61330-like"/>
</dbReference>
<dbReference type="SMART" id="SM00579">
    <property type="entry name" value="FBD"/>
    <property type="match status" value="1"/>
</dbReference>
<dbReference type="Proteomes" id="UP001417504">
    <property type="component" value="Unassembled WGS sequence"/>
</dbReference>